<organism evidence="2 3">
    <name type="scientific">Faecalibacillus intestinalis</name>
    <dbReference type="NCBI Taxonomy" id="1982626"/>
    <lineage>
        <taxon>Bacteria</taxon>
        <taxon>Bacillati</taxon>
        <taxon>Bacillota</taxon>
        <taxon>Erysipelotrichia</taxon>
        <taxon>Erysipelotrichales</taxon>
        <taxon>Coprobacillaceae</taxon>
        <taxon>Faecalibacillus</taxon>
    </lineage>
</organism>
<dbReference type="Gene3D" id="3.10.129.130">
    <property type="match status" value="1"/>
</dbReference>
<dbReference type="KEGG" id="fit:Fi14EGH31_25380"/>
<evidence type="ECO:0000313" key="2">
    <source>
        <dbReference type="EMBL" id="PST40266.1"/>
    </source>
</evidence>
<dbReference type="EMBL" id="PYLQ01000012">
    <property type="protein sequence ID" value="PST40266.1"/>
    <property type="molecule type" value="Genomic_DNA"/>
</dbReference>
<protein>
    <submittedName>
        <fullName evidence="2">Type III toxin-antitoxin system ToxN/AbiQ family toxin</fullName>
    </submittedName>
</protein>
<dbReference type="InterPro" id="IPR053735">
    <property type="entry name" value="Type_III_TA_endoRNase"/>
</dbReference>
<evidence type="ECO:0000313" key="1">
    <source>
        <dbReference type="EMBL" id="BCL58826.1"/>
    </source>
</evidence>
<dbReference type="EMBL" id="AP024085">
    <property type="protein sequence ID" value="BCL58826.1"/>
    <property type="molecule type" value="Genomic_DNA"/>
</dbReference>
<dbReference type="Pfam" id="PF13958">
    <property type="entry name" value="ToxN_toxin"/>
    <property type="match status" value="1"/>
</dbReference>
<evidence type="ECO:0000313" key="3">
    <source>
        <dbReference type="Proteomes" id="UP000240974"/>
    </source>
</evidence>
<dbReference type="Proteomes" id="UP000240974">
    <property type="component" value="Unassembled WGS sequence"/>
</dbReference>
<reference evidence="2 3" key="1">
    <citation type="journal article" date="2019" name="Int. J. Syst. Evol. Microbiol.">
        <title>Faecalibacillus intestinalis gen. nov., sp. nov. and Faecalibacillus faecis sp. nov., isolated from human faeces.</title>
        <authorList>
            <person name="Seo B."/>
            <person name="Jeon K."/>
            <person name="Baek I."/>
            <person name="Lee Y.M."/>
            <person name="Baek K."/>
            <person name="Ko G."/>
        </authorList>
    </citation>
    <scope>NUCLEOTIDE SEQUENCE [LARGE SCALE GENOMIC DNA]</scope>
    <source>
        <strain evidence="2 3">SNUG30099</strain>
    </source>
</reference>
<dbReference type="AlphaFoldDB" id="A0A2T3FYC1"/>
<evidence type="ECO:0000313" key="4">
    <source>
        <dbReference type="Proteomes" id="UP000593842"/>
    </source>
</evidence>
<gene>
    <name evidence="2" type="ORF">C7U54_08920</name>
    <name evidence="1" type="ORF">Fi14EGH31_25380</name>
</gene>
<reference evidence="1" key="2">
    <citation type="journal article" date="2020" name="Microbiol. Resour. Announc.">
        <title>Complete Genome Sequence of Faecalibacillus intestinalis JCM 34082, Isolated from Feces from a Healthy Japanese Female.</title>
        <authorList>
            <person name="Sakamoto M."/>
            <person name="Ikeyama N."/>
            <person name="Toyoda A."/>
            <person name="Murakami T."/>
            <person name="Mori H."/>
            <person name="Ohkuma M."/>
        </authorList>
    </citation>
    <scope>NUCLEOTIDE SEQUENCE</scope>
    <source>
        <strain evidence="1">14EGH31</strain>
    </source>
</reference>
<reference evidence="4" key="3">
    <citation type="submission" date="2020-09" db="EMBL/GenBank/DDBJ databases">
        <title>Complete genome sequencing of Faecalibacillus intestinalis strain 14EGH31.</title>
        <authorList>
            <person name="Sakamoto M."/>
            <person name="Murakami T."/>
            <person name="Mori H."/>
        </authorList>
    </citation>
    <scope>NUCLEOTIDE SEQUENCE [LARGE SCALE GENOMIC DNA]</scope>
    <source>
        <strain evidence="4">14EGH31</strain>
    </source>
</reference>
<keyword evidence="3" id="KW-1185">Reference proteome</keyword>
<proteinExistence type="predicted"/>
<name>A0A2T3FYC1_9FIRM</name>
<accession>A0A2T3FYC1</accession>
<dbReference type="InterPro" id="IPR025911">
    <property type="entry name" value="ToxN/AbiQ_toxin"/>
</dbReference>
<sequence length="195" mass="23220">MQILPFILQKGNVIKVKFYTIDIDYIKYLYSYDSEVYLNKQRHDYENKPYVGIIIYNNSIPYFVPLTSAKPKHLKLKNNGADYLVIYENINKTEVHKLDIIKDIGNGEIKKLLSVIDLKKAIPVANNCYHEIDIRNHKDRDLLAKEYEFCKRKKKTIFDKTISIINYQKKTNIIKFAYCNFNLLEEKMNEWNDTH</sequence>
<dbReference type="GO" id="GO:0004521">
    <property type="term" value="F:RNA endonuclease activity"/>
    <property type="evidence" value="ECO:0007669"/>
    <property type="project" value="InterPro"/>
</dbReference>
<dbReference type="Proteomes" id="UP000593842">
    <property type="component" value="Chromosome"/>
</dbReference>
<dbReference type="GO" id="GO:0003723">
    <property type="term" value="F:RNA binding"/>
    <property type="evidence" value="ECO:0007669"/>
    <property type="project" value="InterPro"/>
</dbReference>